<feature type="region of interest" description="Disordered" evidence="1">
    <location>
        <begin position="1"/>
        <end position="81"/>
    </location>
</feature>
<evidence type="ECO:0000313" key="2">
    <source>
        <dbReference type="EMBL" id="KAJ3611210.1"/>
    </source>
</evidence>
<dbReference type="Proteomes" id="UP001148018">
    <property type="component" value="Unassembled WGS sequence"/>
</dbReference>
<accession>A0A9Q0ETB5</accession>
<keyword evidence="3" id="KW-1185">Reference proteome</keyword>
<evidence type="ECO:0000256" key="1">
    <source>
        <dbReference type="SAM" id="MobiDB-lite"/>
    </source>
</evidence>
<organism evidence="2 3">
    <name type="scientific">Muraenolepis orangiensis</name>
    <name type="common">Patagonian moray cod</name>
    <dbReference type="NCBI Taxonomy" id="630683"/>
    <lineage>
        <taxon>Eukaryota</taxon>
        <taxon>Metazoa</taxon>
        <taxon>Chordata</taxon>
        <taxon>Craniata</taxon>
        <taxon>Vertebrata</taxon>
        <taxon>Euteleostomi</taxon>
        <taxon>Actinopterygii</taxon>
        <taxon>Neopterygii</taxon>
        <taxon>Teleostei</taxon>
        <taxon>Neoteleostei</taxon>
        <taxon>Acanthomorphata</taxon>
        <taxon>Zeiogadaria</taxon>
        <taxon>Gadariae</taxon>
        <taxon>Gadiformes</taxon>
        <taxon>Muraenolepidoidei</taxon>
        <taxon>Muraenolepididae</taxon>
        <taxon>Muraenolepis</taxon>
    </lineage>
</organism>
<comment type="caution">
    <text evidence="2">The sequence shown here is derived from an EMBL/GenBank/DDBJ whole genome shotgun (WGS) entry which is preliminary data.</text>
</comment>
<sequence length="81" mass="8611">QTAEKHCLFRQWKTPSSSSASRLTQAVTQGKGELIVPGSRRTGEALDQSADREGTAAAGEPTGERLPPTVRPDPPTLSELP</sequence>
<feature type="compositionally biased region" description="Basic and acidic residues" evidence="1">
    <location>
        <begin position="41"/>
        <end position="54"/>
    </location>
</feature>
<reference evidence="2" key="1">
    <citation type="submission" date="2022-07" db="EMBL/GenBank/DDBJ databases">
        <title>Chromosome-level genome of Muraenolepis orangiensis.</title>
        <authorList>
            <person name="Kim J."/>
        </authorList>
    </citation>
    <scope>NUCLEOTIDE SEQUENCE</scope>
    <source>
        <strain evidence="2">KU_S4_2022</strain>
        <tissue evidence="2">Muscle</tissue>
    </source>
</reference>
<feature type="non-terminal residue" evidence="2">
    <location>
        <position position="1"/>
    </location>
</feature>
<feature type="compositionally biased region" description="Polar residues" evidence="1">
    <location>
        <begin position="13"/>
        <end position="28"/>
    </location>
</feature>
<feature type="non-terminal residue" evidence="2">
    <location>
        <position position="81"/>
    </location>
</feature>
<gene>
    <name evidence="2" type="ORF">NHX12_021226</name>
</gene>
<evidence type="ECO:0000313" key="3">
    <source>
        <dbReference type="Proteomes" id="UP001148018"/>
    </source>
</evidence>
<name>A0A9Q0ETB5_9TELE</name>
<protein>
    <submittedName>
        <fullName evidence="2">Uncharacterized protein</fullName>
    </submittedName>
</protein>
<proteinExistence type="predicted"/>
<dbReference type="EMBL" id="JANIIK010000037">
    <property type="protein sequence ID" value="KAJ3611210.1"/>
    <property type="molecule type" value="Genomic_DNA"/>
</dbReference>
<dbReference type="AlphaFoldDB" id="A0A9Q0ETB5"/>